<comment type="caution">
    <text evidence="2">The sequence shown here is derived from an EMBL/GenBank/DDBJ whole genome shotgun (WGS) entry which is preliminary data.</text>
</comment>
<gene>
    <name evidence="2" type="ORF">IW245_000127</name>
</gene>
<evidence type="ECO:0000256" key="1">
    <source>
        <dbReference type="SAM" id="MobiDB-lite"/>
    </source>
</evidence>
<accession>A0A8J7GLU3</accession>
<dbReference type="RefSeq" id="WP_197001232.1">
    <property type="nucleotide sequence ID" value="NZ_BONS01000032.1"/>
</dbReference>
<dbReference type="AlphaFoldDB" id="A0A8J7GLU3"/>
<feature type="region of interest" description="Disordered" evidence="1">
    <location>
        <begin position="186"/>
        <end position="205"/>
    </location>
</feature>
<evidence type="ECO:0000313" key="3">
    <source>
        <dbReference type="Proteomes" id="UP000622552"/>
    </source>
</evidence>
<organism evidence="2 3">
    <name type="scientific">Longispora fulva</name>
    <dbReference type="NCBI Taxonomy" id="619741"/>
    <lineage>
        <taxon>Bacteria</taxon>
        <taxon>Bacillati</taxon>
        <taxon>Actinomycetota</taxon>
        <taxon>Actinomycetes</taxon>
        <taxon>Micromonosporales</taxon>
        <taxon>Micromonosporaceae</taxon>
        <taxon>Longispora</taxon>
    </lineage>
</organism>
<reference evidence="2" key="1">
    <citation type="submission" date="2020-11" db="EMBL/GenBank/DDBJ databases">
        <title>Sequencing the genomes of 1000 actinobacteria strains.</title>
        <authorList>
            <person name="Klenk H.-P."/>
        </authorList>
    </citation>
    <scope>NUCLEOTIDE SEQUENCE</scope>
    <source>
        <strain evidence="2">DSM 45356</strain>
    </source>
</reference>
<dbReference type="EMBL" id="JADOUF010000001">
    <property type="protein sequence ID" value="MBG6133933.1"/>
    <property type="molecule type" value="Genomic_DNA"/>
</dbReference>
<name>A0A8J7GLU3_9ACTN</name>
<keyword evidence="3" id="KW-1185">Reference proteome</keyword>
<protein>
    <submittedName>
        <fullName evidence="2">Uncharacterized protein</fullName>
    </submittedName>
</protein>
<dbReference type="Proteomes" id="UP000622552">
    <property type="component" value="Unassembled WGS sequence"/>
</dbReference>
<sequence length="280" mass="29635">MSTSPRPPSMSCALLRAILAARRAAPSEGGLLEPDLGLVLRPRQVRHRRGEIITFEVPQDEVSHGGGLDPPVLSHPGTFVERVEPGTARALDLRSDPPVRLVLTCHQGNRDRDGLSGSAVVGTEVWISSGWAGIGWSKSTPIMAPARSLNQTPNGSRDAANAAFAATGSVPSSRSTIGTRIGEAGRQLNGMSGVDPRTGVTENSPPGFERTIQLYLEPSVGPRTFGADREGLQRLLSGPLKQAMGNLCRNGQRLAYRLVIVNGTGTHVWTDLRAVGVTGC</sequence>
<proteinExistence type="predicted"/>
<evidence type="ECO:0000313" key="2">
    <source>
        <dbReference type="EMBL" id="MBG6133933.1"/>
    </source>
</evidence>